<name>A0A3S5BZM2_9PLAT</name>
<keyword evidence="2" id="KW-1185">Reference proteome</keyword>
<evidence type="ECO:0000313" key="2">
    <source>
        <dbReference type="Proteomes" id="UP000784294"/>
    </source>
</evidence>
<gene>
    <name evidence="1" type="ORF">PXEA_LOCUS19698</name>
</gene>
<organism evidence="1 2">
    <name type="scientific">Protopolystoma xenopodis</name>
    <dbReference type="NCBI Taxonomy" id="117903"/>
    <lineage>
        <taxon>Eukaryota</taxon>
        <taxon>Metazoa</taxon>
        <taxon>Spiralia</taxon>
        <taxon>Lophotrochozoa</taxon>
        <taxon>Platyhelminthes</taxon>
        <taxon>Monogenea</taxon>
        <taxon>Polyopisthocotylea</taxon>
        <taxon>Polystomatidea</taxon>
        <taxon>Polystomatidae</taxon>
        <taxon>Protopolystoma</taxon>
    </lineage>
</organism>
<accession>A0A3S5BZM2</accession>
<dbReference type="Proteomes" id="UP000784294">
    <property type="component" value="Unassembled WGS sequence"/>
</dbReference>
<reference evidence="1" key="1">
    <citation type="submission" date="2018-11" db="EMBL/GenBank/DDBJ databases">
        <authorList>
            <consortium name="Pathogen Informatics"/>
        </authorList>
    </citation>
    <scope>NUCLEOTIDE SEQUENCE</scope>
</reference>
<dbReference type="EMBL" id="CAAALY010079082">
    <property type="protein sequence ID" value="VEL26258.1"/>
    <property type="molecule type" value="Genomic_DNA"/>
</dbReference>
<comment type="caution">
    <text evidence="1">The sequence shown here is derived from an EMBL/GenBank/DDBJ whole genome shotgun (WGS) entry which is preliminary data.</text>
</comment>
<dbReference type="AlphaFoldDB" id="A0A3S5BZM2"/>
<sequence length="83" mass="9397">MADESSARSYRGGRRVSRDFLRTVQQTKLQGNPPTVSCEVNPRIPSTHFLSEMKGINLPFIPFKEASERDSSSAHRYETPMNP</sequence>
<evidence type="ECO:0000313" key="1">
    <source>
        <dbReference type="EMBL" id="VEL26258.1"/>
    </source>
</evidence>
<protein>
    <submittedName>
        <fullName evidence="1">Uncharacterized protein</fullName>
    </submittedName>
</protein>
<proteinExistence type="predicted"/>